<sequence>MPKVQTKAFPEWRKIEPQNGKLLKYQKNVRIQATVPSSLAGQTVRDKLHPRPAFFSGPKNKVQAIKPRPQQPAKDQGISAELIQPSRRGQLPKEPIQPKLVHPSPRRHQSFPPALLATTPSQMTGVHKPLPDLPPLDGPPAPFWDACRLRVGTAFAEATKGQANEECTTPSPTQERYGDSPVIAGHVTLCSREFASQRVARPNVPQRTSSMRNLRIANQGHDRSEIMDRDVLRGLHIAASAACNEQIDAFIREQTGLHIRRFLADLMPLENLGDEPLWEVKAKRARRRQAELRLAKRRARISRQLRERDMCGLDGVDALACART</sequence>
<organism evidence="2 3">
    <name type="scientific">Fusarium euwallaceae</name>
    <dbReference type="NCBI Taxonomy" id="1147111"/>
    <lineage>
        <taxon>Eukaryota</taxon>
        <taxon>Fungi</taxon>
        <taxon>Dikarya</taxon>
        <taxon>Ascomycota</taxon>
        <taxon>Pezizomycotina</taxon>
        <taxon>Sordariomycetes</taxon>
        <taxon>Hypocreomycetidae</taxon>
        <taxon>Hypocreales</taxon>
        <taxon>Nectriaceae</taxon>
        <taxon>Fusarium</taxon>
        <taxon>Fusarium solani species complex</taxon>
    </lineage>
</organism>
<keyword evidence="3" id="KW-1185">Reference proteome</keyword>
<evidence type="ECO:0000313" key="2">
    <source>
        <dbReference type="EMBL" id="RTE77894.1"/>
    </source>
</evidence>
<dbReference type="Proteomes" id="UP000287124">
    <property type="component" value="Unassembled WGS sequence"/>
</dbReference>
<gene>
    <name evidence="2" type="ORF">BHE90_007630</name>
</gene>
<feature type="region of interest" description="Disordered" evidence="1">
    <location>
        <begin position="49"/>
        <end position="108"/>
    </location>
</feature>
<proteinExistence type="predicted"/>
<comment type="caution">
    <text evidence="2">The sequence shown here is derived from an EMBL/GenBank/DDBJ whole genome shotgun (WGS) entry which is preliminary data.</text>
</comment>
<dbReference type="AlphaFoldDB" id="A0A430LQ76"/>
<evidence type="ECO:0000313" key="3">
    <source>
        <dbReference type="Proteomes" id="UP000287124"/>
    </source>
</evidence>
<protein>
    <submittedName>
        <fullName evidence="2">Uncharacterized protein</fullName>
    </submittedName>
</protein>
<reference evidence="2 3" key="1">
    <citation type="submission" date="2017-06" db="EMBL/GenBank/DDBJ databases">
        <title>Comparative genomic analysis of Ambrosia Fusariam Clade fungi.</title>
        <authorList>
            <person name="Stajich J.E."/>
            <person name="Carrillo J."/>
            <person name="Kijimoto T."/>
            <person name="Eskalen A."/>
            <person name="O'Donnell K."/>
            <person name="Kasson M."/>
        </authorList>
    </citation>
    <scope>NUCLEOTIDE SEQUENCE [LARGE SCALE GENOMIC DNA]</scope>
    <source>
        <strain evidence="2 3">UCR1854</strain>
    </source>
</reference>
<name>A0A430LQ76_9HYPO</name>
<evidence type="ECO:0000256" key="1">
    <source>
        <dbReference type="SAM" id="MobiDB-lite"/>
    </source>
</evidence>
<dbReference type="EMBL" id="MIKF01000109">
    <property type="protein sequence ID" value="RTE77894.1"/>
    <property type="molecule type" value="Genomic_DNA"/>
</dbReference>
<accession>A0A430LQ76</accession>